<dbReference type="KEGG" id="cgle:NCTC11432_00703"/>
<organism evidence="1 2">
    <name type="scientific">Chryseobacterium gleum</name>
    <name type="common">Flavobacterium gleum</name>
    <dbReference type="NCBI Taxonomy" id="250"/>
    <lineage>
        <taxon>Bacteria</taxon>
        <taxon>Pseudomonadati</taxon>
        <taxon>Bacteroidota</taxon>
        <taxon>Flavobacteriia</taxon>
        <taxon>Flavobacteriales</taxon>
        <taxon>Weeksellaceae</taxon>
        <taxon>Chryseobacterium group</taxon>
        <taxon>Chryseobacterium</taxon>
    </lineage>
</organism>
<dbReference type="AlphaFoldDB" id="A0A448AXY5"/>
<evidence type="ECO:0000313" key="1">
    <source>
        <dbReference type="EMBL" id="VEE05125.1"/>
    </source>
</evidence>
<dbReference type="Proteomes" id="UP000279227">
    <property type="component" value="Chromosome"/>
</dbReference>
<sequence length="130" mass="14467">MVAMQTILKELSRKYKISVLNKATFFCFFSLVATERKEVQTSTTCLMKCRAMGLCRDTFWQSGCTNLNAKMRFRPKRGSAFLPDFSGFTQPLSVGCGSLSDCGKIPCIPSFHSGTNPKAKSSPFEPMSRL</sequence>
<reference evidence="1 2" key="1">
    <citation type="submission" date="2018-12" db="EMBL/GenBank/DDBJ databases">
        <authorList>
            <consortium name="Pathogen Informatics"/>
        </authorList>
    </citation>
    <scope>NUCLEOTIDE SEQUENCE [LARGE SCALE GENOMIC DNA]</scope>
    <source>
        <strain evidence="1 2">NCTC11432</strain>
    </source>
</reference>
<protein>
    <submittedName>
        <fullName evidence="1">Uncharacterized protein</fullName>
    </submittedName>
</protein>
<proteinExistence type="predicted"/>
<accession>A0A448AXY5</accession>
<gene>
    <name evidence="1" type="ORF">NCTC11432_00703</name>
</gene>
<evidence type="ECO:0000313" key="2">
    <source>
        <dbReference type="Proteomes" id="UP000279227"/>
    </source>
</evidence>
<name>A0A448AXY5_CHRGE</name>
<dbReference type="EMBL" id="LR134289">
    <property type="protein sequence ID" value="VEE05125.1"/>
    <property type="molecule type" value="Genomic_DNA"/>
</dbReference>